<name>A0ABR2KIQ8_9EUKA</name>
<sequence length="216" mass="24981">MQDSFLDNLTTIEQFDILKKFGDYYWSSKARVNEYWSIPNLSEKICLKLIEFKQKKSISFKQQMTYFATTDDFFLIKQHVDTSILPLMDMKRFLNSLIAKVDDIGEKGTVDFEKMHRICLYFRRILTQQPNFNDCCKLLESLIDNDDSPKKAKKIDEISLFDPTILSIFLYFGYTAFCEGMKLDKGPDGIPACTKKMVPVKPSIIGGKAIAKMDDL</sequence>
<protein>
    <submittedName>
        <fullName evidence="1">Uncharacterized protein</fullName>
    </submittedName>
</protein>
<evidence type="ECO:0000313" key="2">
    <source>
        <dbReference type="Proteomes" id="UP001470230"/>
    </source>
</evidence>
<reference evidence="1 2" key="1">
    <citation type="submission" date="2024-04" db="EMBL/GenBank/DDBJ databases">
        <title>Tritrichomonas musculus Genome.</title>
        <authorList>
            <person name="Alves-Ferreira E."/>
            <person name="Grigg M."/>
            <person name="Lorenzi H."/>
            <person name="Galac M."/>
        </authorList>
    </citation>
    <scope>NUCLEOTIDE SEQUENCE [LARGE SCALE GENOMIC DNA]</scope>
    <source>
        <strain evidence="1 2">EAF2021</strain>
    </source>
</reference>
<gene>
    <name evidence="1" type="ORF">M9Y10_028228</name>
</gene>
<dbReference type="Proteomes" id="UP001470230">
    <property type="component" value="Unassembled WGS sequence"/>
</dbReference>
<keyword evidence="2" id="KW-1185">Reference proteome</keyword>
<comment type="caution">
    <text evidence="1">The sequence shown here is derived from an EMBL/GenBank/DDBJ whole genome shotgun (WGS) entry which is preliminary data.</text>
</comment>
<organism evidence="1 2">
    <name type="scientific">Tritrichomonas musculus</name>
    <dbReference type="NCBI Taxonomy" id="1915356"/>
    <lineage>
        <taxon>Eukaryota</taxon>
        <taxon>Metamonada</taxon>
        <taxon>Parabasalia</taxon>
        <taxon>Tritrichomonadida</taxon>
        <taxon>Tritrichomonadidae</taxon>
        <taxon>Tritrichomonas</taxon>
    </lineage>
</organism>
<evidence type="ECO:0000313" key="1">
    <source>
        <dbReference type="EMBL" id="KAK8891025.1"/>
    </source>
</evidence>
<proteinExistence type="predicted"/>
<accession>A0ABR2KIQ8</accession>
<dbReference type="EMBL" id="JAPFFF010000004">
    <property type="protein sequence ID" value="KAK8891025.1"/>
    <property type="molecule type" value="Genomic_DNA"/>
</dbReference>